<reference evidence="2 3" key="1">
    <citation type="submission" date="2024-09" db="EMBL/GenBank/DDBJ databases">
        <authorList>
            <person name="Sun Q."/>
            <person name="Mori K."/>
        </authorList>
    </citation>
    <scope>NUCLEOTIDE SEQUENCE [LARGE SCALE GENOMIC DNA]</scope>
    <source>
        <strain evidence="2 3">TBRC 1851</strain>
    </source>
</reference>
<dbReference type="InterPro" id="IPR038717">
    <property type="entry name" value="Tc1-like_DDE_dom"/>
</dbReference>
<name>A0ABV6U7J7_9ACTN</name>
<organism evidence="2 3">
    <name type="scientific">Sphaerimonospora cavernae</name>
    <dbReference type="NCBI Taxonomy" id="1740611"/>
    <lineage>
        <taxon>Bacteria</taxon>
        <taxon>Bacillati</taxon>
        <taxon>Actinomycetota</taxon>
        <taxon>Actinomycetes</taxon>
        <taxon>Streptosporangiales</taxon>
        <taxon>Streptosporangiaceae</taxon>
        <taxon>Sphaerimonospora</taxon>
    </lineage>
</organism>
<dbReference type="InterPro" id="IPR036397">
    <property type="entry name" value="RNaseH_sf"/>
</dbReference>
<sequence>MCFADESGQSLRPLRGRTWARRGQTPIVCVTGKGSGRVSLAGLVCVKPGQRSRLIYRAVAYHGRKGEKKGIGITDLQSLLRSAHHLLGGPIVLVWDNLNAHVGPTMRTFIDAHDDWLTVFRLPAYAPELNPVERSMGQFEGQADQPGPTQCPFTGPRDLRRCLGLIGTA</sequence>
<protein>
    <submittedName>
        <fullName evidence="2">Transposase</fullName>
    </submittedName>
</protein>
<gene>
    <name evidence="2" type="ORF">ACFHYQ_16715</name>
</gene>
<dbReference type="Pfam" id="PF13358">
    <property type="entry name" value="DDE_3"/>
    <property type="match status" value="1"/>
</dbReference>
<comment type="caution">
    <text evidence="2">The sequence shown here is derived from an EMBL/GenBank/DDBJ whole genome shotgun (WGS) entry which is preliminary data.</text>
</comment>
<accession>A0ABV6U7J7</accession>
<dbReference type="RefSeq" id="WP_394302148.1">
    <property type="nucleotide sequence ID" value="NZ_JBHMQT010000036.1"/>
</dbReference>
<dbReference type="Proteomes" id="UP001589870">
    <property type="component" value="Unassembled WGS sequence"/>
</dbReference>
<evidence type="ECO:0000313" key="2">
    <source>
        <dbReference type="EMBL" id="MFC0863947.1"/>
    </source>
</evidence>
<keyword evidence="3" id="KW-1185">Reference proteome</keyword>
<evidence type="ECO:0000313" key="3">
    <source>
        <dbReference type="Proteomes" id="UP001589870"/>
    </source>
</evidence>
<feature type="domain" description="Tc1-like transposase DDE" evidence="1">
    <location>
        <begin position="2"/>
        <end position="141"/>
    </location>
</feature>
<dbReference type="EMBL" id="JBHMQT010000036">
    <property type="protein sequence ID" value="MFC0863947.1"/>
    <property type="molecule type" value="Genomic_DNA"/>
</dbReference>
<proteinExistence type="predicted"/>
<evidence type="ECO:0000259" key="1">
    <source>
        <dbReference type="Pfam" id="PF13358"/>
    </source>
</evidence>
<dbReference type="Gene3D" id="3.30.420.10">
    <property type="entry name" value="Ribonuclease H-like superfamily/Ribonuclease H"/>
    <property type="match status" value="1"/>
</dbReference>